<sequence length="78" mass="8736">MLLLMRMWRVPIRVLVKAVLGLVAVAASTFRVLLVALRICCVDDGMKRNQLTRRITLAGTEIPIGVVTWVFGCFRLHG</sequence>
<comment type="caution">
    <text evidence="1">The sequence shown here is derived from an EMBL/GenBank/DDBJ whole genome shotgun (WGS) entry which is preliminary data.</text>
</comment>
<dbReference type="AlphaFoldDB" id="A0A2A4FKE9"/>
<reference evidence="1 2" key="1">
    <citation type="submission" date="2017-01" db="EMBL/GenBank/DDBJ databases">
        <title>Whole-Genome Shotgun Sequencing of Two beta-Proteobacterial Species in Search of the Bulgecin Biosynthetic Cluster.</title>
        <authorList>
            <person name="Horsman M.E."/>
            <person name="Marous D.R."/>
            <person name="Li R."/>
            <person name="Oliver R.A."/>
            <person name="Byun B."/>
            <person name="Emrich S.J."/>
            <person name="Boggess B."/>
            <person name="Townsend C.A."/>
            <person name="Mobashery S."/>
        </authorList>
    </citation>
    <scope>NUCLEOTIDE SEQUENCE [LARGE SCALE GENOMIC DNA]</scope>
    <source>
        <strain evidence="1 2">ATCC 31433</strain>
    </source>
</reference>
<gene>
    <name evidence="1" type="ORF">BZL54_01115</name>
</gene>
<organism evidence="1 2">
    <name type="scientific">Burkholderia ubonensis subsp. mesacidophila</name>
    <dbReference type="NCBI Taxonomy" id="265293"/>
    <lineage>
        <taxon>Bacteria</taxon>
        <taxon>Pseudomonadati</taxon>
        <taxon>Pseudomonadota</taxon>
        <taxon>Betaproteobacteria</taxon>
        <taxon>Burkholderiales</taxon>
        <taxon>Burkholderiaceae</taxon>
        <taxon>Burkholderia</taxon>
        <taxon>Burkholderia cepacia complex</taxon>
    </lineage>
</organism>
<evidence type="ECO:0000313" key="1">
    <source>
        <dbReference type="EMBL" id="PCE34193.1"/>
    </source>
</evidence>
<protein>
    <submittedName>
        <fullName evidence="1">Uncharacterized protein</fullName>
    </submittedName>
</protein>
<accession>A0A2A4FKE9</accession>
<dbReference type="RefSeq" id="WP_084907582.1">
    <property type="nucleotide sequence ID" value="NZ_CP020738.1"/>
</dbReference>
<dbReference type="Proteomes" id="UP000217994">
    <property type="component" value="Unassembled WGS sequence"/>
</dbReference>
<dbReference type="GeneID" id="69001734"/>
<evidence type="ECO:0000313" key="2">
    <source>
        <dbReference type="Proteomes" id="UP000217994"/>
    </source>
</evidence>
<proteinExistence type="predicted"/>
<name>A0A2A4FKE9_9BURK</name>
<dbReference type="EMBL" id="MTZU01000004">
    <property type="protein sequence ID" value="PCE34193.1"/>
    <property type="molecule type" value="Genomic_DNA"/>
</dbReference>